<keyword evidence="3" id="KW-1185">Reference proteome</keyword>
<evidence type="ECO:0000313" key="3">
    <source>
        <dbReference type="Proteomes" id="UP001515660"/>
    </source>
</evidence>
<comment type="caution">
    <text evidence="2">The sequence shown here is derived from an EMBL/GenBank/DDBJ whole genome shotgun (WGS) entry which is preliminary data.</text>
</comment>
<accession>A0ABX0GAD5</accession>
<keyword evidence="1" id="KW-1133">Transmembrane helix</keyword>
<proteinExistence type="predicted"/>
<sequence>MENRNPWRFGPTRGELWFWLWASLGGLALMVVALVVRGIPEGPAIAEVVGLAVAVFGYLGGRSVKRLIRREHP</sequence>
<evidence type="ECO:0000256" key="1">
    <source>
        <dbReference type="SAM" id="Phobius"/>
    </source>
</evidence>
<organism evidence="2 3">
    <name type="scientific">Rhodobacter calidifons</name>
    <dbReference type="NCBI Taxonomy" id="2715277"/>
    <lineage>
        <taxon>Bacteria</taxon>
        <taxon>Pseudomonadati</taxon>
        <taxon>Pseudomonadota</taxon>
        <taxon>Alphaproteobacteria</taxon>
        <taxon>Rhodobacterales</taxon>
        <taxon>Rhodobacter group</taxon>
        <taxon>Rhodobacter</taxon>
    </lineage>
</organism>
<name>A0ABX0GAD5_9RHOB</name>
<protein>
    <submittedName>
        <fullName evidence="2">Uncharacterized protein</fullName>
    </submittedName>
</protein>
<keyword evidence="1" id="KW-0812">Transmembrane</keyword>
<evidence type="ECO:0000313" key="2">
    <source>
        <dbReference type="EMBL" id="NHB77879.1"/>
    </source>
</evidence>
<dbReference type="Proteomes" id="UP001515660">
    <property type="component" value="Unassembled WGS sequence"/>
</dbReference>
<keyword evidence="1" id="KW-0472">Membrane</keyword>
<gene>
    <name evidence="2" type="ORF">G8O29_14250</name>
</gene>
<feature type="transmembrane region" description="Helical" evidence="1">
    <location>
        <begin position="16"/>
        <end position="36"/>
    </location>
</feature>
<dbReference type="EMBL" id="JAANHS010000012">
    <property type="protein sequence ID" value="NHB77879.1"/>
    <property type="molecule type" value="Genomic_DNA"/>
</dbReference>
<feature type="transmembrane region" description="Helical" evidence="1">
    <location>
        <begin position="42"/>
        <end position="61"/>
    </location>
</feature>
<dbReference type="RefSeq" id="WP_166403901.1">
    <property type="nucleotide sequence ID" value="NZ_JAANHS010000012.1"/>
</dbReference>
<reference evidence="2 3" key="1">
    <citation type="journal article" date="2022" name="Microorganisms">
        <title>Genome Sequence and Characterization of a Xanthorhodopsin-Containing, Aerobic Anoxygenic Phototrophic Rhodobacter Species, Isolated from Mesophilic Conditions at Yellowstone National Park.</title>
        <authorList>
            <person name="Kyndt J.A."/>
            <person name="Robertson S."/>
            <person name="Shoffstall I.B."/>
            <person name="Ramaley R.F."/>
            <person name="Meyer T.E."/>
        </authorList>
    </citation>
    <scope>NUCLEOTIDE SEQUENCE [LARGE SCALE GENOMIC DNA]</scope>
    <source>
        <strain evidence="2 3">M37P</strain>
    </source>
</reference>